<dbReference type="PATRIC" id="fig|45074.5.peg.3941"/>
<organism evidence="2 3">
    <name type="scientific">Legionella santicrucis</name>
    <dbReference type="NCBI Taxonomy" id="45074"/>
    <lineage>
        <taxon>Bacteria</taxon>
        <taxon>Pseudomonadati</taxon>
        <taxon>Pseudomonadota</taxon>
        <taxon>Gammaproteobacteria</taxon>
        <taxon>Legionellales</taxon>
        <taxon>Legionellaceae</taxon>
        <taxon>Legionella</taxon>
    </lineage>
</organism>
<dbReference type="InterPro" id="IPR029058">
    <property type="entry name" value="AB_hydrolase_fold"/>
</dbReference>
<dbReference type="SUPFAM" id="SSF53474">
    <property type="entry name" value="alpha/beta-Hydrolases"/>
    <property type="match status" value="1"/>
</dbReference>
<dbReference type="PANTHER" id="PTHR10992:SF1086">
    <property type="entry name" value="AB HYDROLASE-1 DOMAIN-CONTAINING PROTEIN"/>
    <property type="match status" value="1"/>
</dbReference>
<keyword evidence="2" id="KW-0378">Hydrolase</keyword>
<proteinExistence type="predicted"/>
<evidence type="ECO:0000259" key="1">
    <source>
        <dbReference type="Pfam" id="PF12697"/>
    </source>
</evidence>
<evidence type="ECO:0000313" key="3">
    <source>
        <dbReference type="Proteomes" id="UP000054703"/>
    </source>
</evidence>
<dbReference type="InterPro" id="IPR045889">
    <property type="entry name" value="MES/HNL"/>
</dbReference>
<accession>A0A0W0Y8H7</accession>
<feature type="domain" description="AB hydrolase-1" evidence="1">
    <location>
        <begin position="4"/>
        <end position="232"/>
    </location>
</feature>
<name>A0A0W0Y8H7_9GAMM</name>
<dbReference type="OrthoDB" id="9814966at2"/>
<dbReference type="RefSeq" id="WP_058515572.1">
    <property type="nucleotide sequence ID" value="NZ_CAAAIH010000001.1"/>
</dbReference>
<dbReference type="Pfam" id="PF12697">
    <property type="entry name" value="Abhydrolase_6"/>
    <property type="match status" value="1"/>
</dbReference>
<protein>
    <submittedName>
        <fullName evidence="2">Alpha/beta hydrolase family protein</fullName>
    </submittedName>
</protein>
<comment type="caution">
    <text evidence="2">The sequence shown here is derived from an EMBL/GenBank/DDBJ whole genome shotgun (WGS) entry which is preliminary data.</text>
</comment>
<keyword evidence="3" id="KW-1185">Reference proteome</keyword>
<dbReference type="GO" id="GO:0080032">
    <property type="term" value="F:methyl jasmonate esterase activity"/>
    <property type="evidence" value="ECO:0007669"/>
    <property type="project" value="TreeGrafter"/>
</dbReference>
<dbReference type="PANTHER" id="PTHR10992">
    <property type="entry name" value="METHYLESTERASE FAMILY MEMBER"/>
    <property type="match status" value="1"/>
</dbReference>
<reference evidence="2 3" key="1">
    <citation type="submission" date="2015-11" db="EMBL/GenBank/DDBJ databases">
        <title>Genomic analysis of 38 Legionella species identifies large and diverse effector repertoires.</title>
        <authorList>
            <person name="Burstein D."/>
            <person name="Amaro F."/>
            <person name="Zusman T."/>
            <person name="Lifshitz Z."/>
            <person name="Cohen O."/>
            <person name="Gilbert J.A."/>
            <person name="Pupko T."/>
            <person name="Shuman H.A."/>
            <person name="Segal G."/>
        </authorList>
    </citation>
    <scope>NUCLEOTIDE SEQUENCE [LARGE SCALE GENOMIC DNA]</scope>
    <source>
        <strain evidence="2 3">SC-63-C7</strain>
    </source>
</reference>
<evidence type="ECO:0000313" key="2">
    <source>
        <dbReference type="EMBL" id="KTD53257.1"/>
    </source>
</evidence>
<dbReference type="EMBL" id="LNYU01000091">
    <property type="protein sequence ID" value="KTD53257.1"/>
    <property type="molecule type" value="Genomic_DNA"/>
</dbReference>
<gene>
    <name evidence="2" type="ORF">Lsan_3667</name>
</gene>
<dbReference type="STRING" id="45074.Lsan_3667"/>
<dbReference type="GO" id="GO:0080030">
    <property type="term" value="F:methyl indole-3-acetate esterase activity"/>
    <property type="evidence" value="ECO:0007669"/>
    <property type="project" value="TreeGrafter"/>
</dbReference>
<dbReference type="Proteomes" id="UP000054703">
    <property type="component" value="Unassembled WGS sequence"/>
</dbReference>
<dbReference type="AlphaFoldDB" id="A0A0W0Y8H7"/>
<sequence length="240" mass="27207">MHYLLVHGSWHGMWCWEKLIPYLCKQGHSVTCFDLPGSGSRFSEIDEVNLELLIDCVENEINKLSEPFCIVAHSFAGLLVARLSEKYAYKIHHTFYLAAWLPREDNSLVDMAVAFNNSNLPSIFIPAENSLWTALDPEGAKELFYHDCSEEDKQFATSRIKPKNKLPDHTPQQAVNPRYSIVKSTYVLCEKDRVVNPKSQLDMATCFGFQDSQIKNIATGHAPFLAKPLELANILGQFKS</sequence>
<dbReference type="InterPro" id="IPR000073">
    <property type="entry name" value="AB_hydrolase_1"/>
</dbReference>
<dbReference type="Gene3D" id="3.40.50.1820">
    <property type="entry name" value="alpha/beta hydrolase"/>
    <property type="match status" value="1"/>
</dbReference>